<evidence type="ECO:0000313" key="2">
    <source>
        <dbReference type="EMBL" id="MBW0503836.1"/>
    </source>
</evidence>
<accession>A0A9Q3DGU4</accession>
<proteinExistence type="predicted"/>
<protein>
    <recommendedName>
        <fullName evidence="1">Endonuclease/exonuclease/phosphatase domain-containing protein</fullName>
    </recommendedName>
</protein>
<evidence type="ECO:0000313" key="3">
    <source>
        <dbReference type="Proteomes" id="UP000765509"/>
    </source>
</evidence>
<gene>
    <name evidence="2" type="ORF">O181_043551</name>
</gene>
<organism evidence="2 3">
    <name type="scientific">Austropuccinia psidii MF-1</name>
    <dbReference type="NCBI Taxonomy" id="1389203"/>
    <lineage>
        <taxon>Eukaryota</taxon>
        <taxon>Fungi</taxon>
        <taxon>Dikarya</taxon>
        <taxon>Basidiomycota</taxon>
        <taxon>Pucciniomycotina</taxon>
        <taxon>Pucciniomycetes</taxon>
        <taxon>Pucciniales</taxon>
        <taxon>Sphaerophragmiaceae</taxon>
        <taxon>Austropuccinia</taxon>
    </lineage>
</organism>
<sequence>MCIYINKQLPSHQIVNHPHDSNLLSGATLMNASKDIPQLTILSLYNPPTTFSGLEVLYQWLQTESTCQTPTFIMMDSNLHHPLWNPTKYYQARDLIKACGKKGFHLISPKQCPTFLGSVGRPTTIDLIITPPTSTPRTPEKHLLMNLKNLNPTLFLHTLQLNLPPRETSPLETPTCSAKDISQKITNALTTSYTNQGRWVTSNPNRCKPWWDKEQLNGLVKARNQARQSMLKHQNQSSKEAYYECQQRFKQKI</sequence>
<name>A0A9Q3DGU4_9BASI</name>
<dbReference type="InterPro" id="IPR005135">
    <property type="entry name" value="Endo/exonuclease/phosphatase"/>
</dbReference>
<dbReference type="GO" id="GO:0003824">
    <property type="term" value="F:catalytic activity"/>
    <property type="evidence" value="ECO:0007669"/>
    <property type="project" value="InterPro"/>
</dbReference>
<dbReference type="SUPFAM" id="SSF56219">
    <property type="entry name" value="DNase I-like"/>
    <property type="match status" value="1"/>
</dbReference>
<dbReference type="Gene3D" id="3.60.10.10">
    <property type="entry name" value="Endonuclease/exonuclease/phosphatase"/>
    <property type="match status" value="1"/>
</dbReference>
<feature type="domain" description="Endonuclease/exonuclease/phosphatase" evidence="1">
    <location>
        <begin position="40"/>
        <end position="137"/>
    </location>
</feature>
<dbReference type="Proteomes" id="UP000765509">
    <property type="component" value="Unassembled WGS sequence"/>
</dbReference>
<dbReference type="InterPro" id="IPR036691">
    <property type="entry name" value="Endo/exonu/phosph_ase_sf"/>
</dbReference>
<dbReference type="AlphaFoldDB" id="A0A9Q3DGU4"/>
<keyword evidence="3" id="KW-1185">Reference proteome</keyword>
<reference evidence="2" key="1">
    <citation type="submission" date="2021-03" db="EMBL/GenBank/DDBJ databases">
        <title>Draft genome sequence of rust myrtle Austropuccinia psidii MF-1, a brazilian biotype.</title>
        <authorList>
            <person name="Quecine M.C."/>
            <person name="Pachon D.M.R."/>
            <person name="Bonatelli M.L."/>
            <person name="Correr F.H."/>
            <person name="Franceschini L.M."/>
            <person name="Leite T.F."/>
            <person name="Margarido G.R.A."/>
            <person name="Almeida C.A."/>
            <person name="Ferrarezi J.A."/>
            <person name="Labate C.A."/>
        </authorList>
    </citation>
    <scope>NUCLEOTIDE SEQUENCE</scope>
    <source>
        <strain evidence="2">MF-1</strain>
    </source>
</reference>
<dbReference type="EMBL" id="AVOT02017598">
    <property type="protein sequence ID" value="MBW0503836.1"/>
    <property type="molecule type" value="Genomic_DNA"/>
</dbReference>
<evidence type="ECO:0000259" key="1">
    <source>
        <dbReference type="Pfam" id="PF14529"/>
    </source>
</evidence>
<dbReference type="Pfam" id="PF14529">
    <property type="entry name" value="Exo_endo_phos_2"/>
    <property type="match status" value="1"/>
</dbReference>
<comment type="caution">
    <text evidence="2">The sequence shown here is derived from an EMBL/GenBank/DDBJ whole genome shotgun (WGS) entry which is preliminary data.</text>
</comment>